<dbReference type="EMBL" id="UGGO01000001">
    <property type="protein sequence ID" value="STQ42487.1"/>
    <property type="molecule type" value="Genomic_DNA"/>
</dbReference>
<evidence type="ECO:0000313" key="1">
    <source>
        <dbReference type="EMBL" id="STQ42487.1"/>
    </source>
</evidence>
<organism evidence="1 2">
    <name type="scientific">Ewingella americana</name>
    <dbReference type="NCBI Taxonomy" id="41202"/>
    <lineage>
        <taxon>Bacteria</taxon>
        <taxon>Pseudomonadati</taxon>
        <taxon>Pseudomonadota</taxon>
        <taxon>Gammaproteobacteria</taxon>
        <taxon>Enterobacterales</taxon>
        <taxon>Yersiniaceae</taxon>
        <taxon>Ewingella</taxon>
    </lineage>
</organism>
<gene>
    <name evidence="1" type="primary">mqo_1</name>
    <name evidence="1" type="ORF">NCTC12157_00142</name>
</gene>
<reference evidence="1 2" key="1">
    <citation type="submission" date="2018-06" db="EMBL/GenBank/DDBJ databases">
        <authorList>
            <consortium name="Pathogen Informatics"/>
            <person name="Doyle S."/>
        </authorList>
    </citation>
    <scope>NUCLEOTIDE SEQUENCE [LARGE SCALE GENOMIC DNA]</scope>
    <source>
        <strain evidence="1 2">NCTC12157</strain>
    </source>
</reference>
<dbReference type="EC" id="1.1.5.4" evidence="1"/>
<sequence length="47" mass="5426">MSATLGTYLQELEPNWSINMVERLMALLKRVLTAGTTPVRATRHWLR</sequence>
<protein>
    <submittedName>
        <fullName evidence="1">Malate:quinone oxidoreductase</fullName>
        <ecNumber evidence="1">1.1.5.4</ecNumber>
    </submittedName>
</protein>
<dbReference type="AlphaFoldDB" id="A0A377N8R1"/>
<dbReference type="UniPathway" id="UPA00223">
    <property type="reaction ID" value="UER01008"/>
</dbReference>
<keyword evidence="1" id="KW-0560">Oxidoreductase</keyword>
<dbReference type="Proteomes" id="UP000254304">
    <property type="component" value="Unassembled WGS sequence"/>
</dbReference>
<name>A0A377N8R1_9GAMM</name>
<dbReference type="GO" id="GO:0006099">
    <property type="term" value="P:tricarboxylic acid cycle"/>
    <property type="evidence" value="ECO:0007669"/>
    <property type="project" value="UniProtKB-UniPathway"/>
</dbReference>
<proteinExistence type="predicted"/>
<dbReference type="GO" id="GO:0008924">
    <property type="term" value="F:L-malate dehydrogenase (quinone) activity"/>
    <property type="evidence" value="ECO:0007669"/>
    <property type="project" value="UniProtKB-EC"/>
</dbReference>
<evidence type="ECO:0000313" key="2">
    <source>
        <dbReference type="Proteomes" id="UP000254304"/>
    </source>
</evidence>
<accession>A0A377N8R1</accession>